<dbReference type="GO" id="GO:0010457">
    <property type="term" value="P:centriole-centriole cohesion"/>
    <property type="evidence" value="ECO:0007669"/>
    <property type="project" value="TreeGrafter"/>
</dbReference>
<feature type="region of interest" description="Disordered" evidence="9">
    <location>
        <begin position="211"/>
        <end position="232"/>
    </location>
</feature>
<keyword evidence="5" id="KW-0963">Cytoplasm</keyword>
<evidence type="ECO:0000256" key="5">
    <source>
        <dbReference type="ARBA" id="ARBA00022490"/>
    </source>
</evidence>
<evidence type="ECO:0000256" key="6">
    <source>
        <dbReference type="ARBA" id="ARBA00023054"/>
    </source>
</evidence>
<accession>A0A9W9ZPK2</accession>
<dbReference type="OrthoDB" id="259598at2759"/>
<feature type="region of interest" description="Disordered" evidence="9">
    <location>
        <begin position="260"/>
        <end position="300"/>
    </location>
</feature>
<evidence type="ECO:0000256" key="7">
    <source>
        <dbReference type="ARBA" id="ARBA00023212"/>
    </source>
</evidence>
<proteinExistence type="predicted"/>
<dbReference type="EMBL" id="MU825884">
    <property type="protein sequence ID" value="KAJ7384829.1"/>
    <property type="molecule type" value="Genomic_DNA"/>
</dbReference>
<evidence type="ECO:0000256" key="3">
    <source>
        <dbReference type="ARBA" id="ARBA00004647"/>
    </source>
</evidence>
<comment type="caution">
    <text evidence="11">The sequence shown here is derived from an EMBL/GenBank/DDBJ whole genome shotgun (WGS) entry which is preliminary data.</text>
</comment>
<dbReference type="GO" id="GO:0005813">
    <property type="term" value="C:centrosome"/>
    <property type="evidence" value="ECO:0007669"/>
    <property type="project" value="TreeGrafter"/>
</dbReference>
<evidence type="ECO:0000256" key="2">
    <source>
        <dbReference type="ARBA" id="ARBA00004214"/>
    </source>
</evidence>
<feature type="compositionally biased region" description="Polar residues" evidence="9">
    <location>
        <begin position="220"/>
        <end position="232"/>
    </location>
</feature>
<dbReference type="InterPro" id="IPR029157">
    <property type="entry name" value="CEP44_CC"/>
</dbReference>
<evidence type="ECO:0000259" key="10">
    <source>
        <dbReference type="Pfam" id="PF15007"/>
    </source>
</evidence>
<organism evidence="11 12">
    <name type="scientific">Desmophyllum pertusum</name>
    <dbReference type="NCBI Taxonomy" id="174260"/>
    <lineage>
        <taxon>Eukaryota</taxon>
        <taxon>Metazoa</taxon>
        <taxon>Cnidaria</taxon>
        <taxon>Anthozoa</taxon>
        <taxon>Hexacorallia</taxon>
        <taxon>Scleractinia</taxon>
        <taxon>Caryophylliina</taxon>
        <taxon>Caryophylliidae</taxon>
        <taxon>Desmophyllum</taxon>
    </lineage>
</organism>
<dbReference type="Pfam" id="PF15007">
    <property type="entry name" value="CEP44"/>
    <property type="match status" value="1"/>
</dbReference>
<evidence type="ECO:0000256" key="9">
    <source>
        <dbReference type="SAM" id="MobiDB-lite"/>
    </source>
</evidence>
<keyword evidence="12" id="KW-1185">Reference proteome</keyword>
<dbReference type="GO" id="GO:0000922">
    <property type="term" value="C:spindle pole"/>
    <property type="evidence" value="ECO:0007669"/>
    <property type="project" value="UniProtKB-SubCell"/>
</dbReference>
<comment type="subcellular location">
    <subcellularLocation>
        <location evidence="1">Cytoplasm</location>
        <location evidence="1">Cytoskeleton</location>
        <location evidence="1">Microtubule organizing center</location>
        <location evidence="1">Centrosome</location>
        <location evidence="1">Centriole</location>
    </subcellularLocation>
    <subcellularLocation>
        <location evidence="3">Cytoplasm</location>
        <location evidence="3">Cytoskeleton</location>
        <location evidence="3">Spindle pole</location>
    </subcellularLocation>
    <subcellularLocation>
        <location evidence="2">Midbody</location>
    </subcellularLocation>
</comment>
<name>A0A9W9ZPK2_9CNID</name>
<comment type="function">
    <text evidence="8">Centriole-enriched microtubule-binding protein involved in centriole biogenesis. In collaboration with CEP295 and POC1B, is required for the centriole-to-centrosome conversion by ensuring the formation of bona fide centriole wall. Functions as a linker component that maintains centrosome cohesion. Associates with CROCC and regulates its stability and localization to the centrosome.</text>
</comment>
<protein>
    <recommendedName>
        <fullName evidence="4">Centrosomal protein of 44 kDa</fullName>
    </recommendedName>
</protein>
<sequence>MTTGDLKNNLRKLVSELKQIHYPQSELDIKGVAQGVPKAFLPIVHHVFLDYSISLAQYFASKEYELYGKTDLRFMEAVYKVLRDEFGYKPQLTREQFLTIGFAERKIILICAILKLLREKHDELNPIKGGKSEKKKGKQSWRNSQLNDDRTNECLSKCKVISTSSDYFPGPLPVDTDMKRFRSNEEAMNAGLGLKEPLVTRMFVDSDPIGTGSHEMPLNSGPSAKATTDDSVPSNLIIKTTSDQRLFGVKFPVSQNSEIRSNLSRQPQVKSVTWEDQLKESQNRQSEQGGKVSCALPLSNGTMNPISVPARIHSIPYSRISPAYYPIQSENTSIIGMIPHTIPSPVSMTTVPMPSPDLMLTPTVKNSNHEAVPLSSSHNVKDLQGASLNSDGKLPSTRVVRHSNPVEGDTSDFCVTKSSSSAEAQVYVLKQYVQELQEKFDSMVLLNNEMSARVVLLESKMKLLEESCENNQCCCNCRGPLPTMYKENASKQIVVSGFNVQGEKDSAEPSPVNSPACVSTKFNGEISNSYYDSTHKSMLKGSSTSRELFKETTTALASGHVVKDFSCIDVSPARSEKSDVDDDDSDGAGFLMNAEETAGKSKSASSSEQDENIIMSPFPSISKISGVFADSSTKNAVVNVHKRLQETRELLARTNRDFAAKFNHYQIE</sequence>
<feature type="domain" description="Centrosomal CEP44" evidence="10">
    <location>
        <begin position="5"/>
        <end position="125"/>
    </location>
</feature>
<dbReference type="InterPro" id="IPR033603">
    <property type="entry name" value="CEP44"/>
</dbReference>
<dbReference type="Proteomes" id="UP001163046">
    <property type="component" value="Unassembled WGS sequence"/>
</dbReference>
<dbReference type="GO" id="GO:0005814">
    <property type="term" value="C:centriole"/>
    <property type="evidence" value="ECO:0007669"/>
    <property type="project" value="UniProtKB-SubCell"/>
</dbReference>
<dbReference type="GO" id="GO:0030496">
    <property type="term" value="C:midbody"/>
    <property type="evidence" value="ECO:0007669"/>
    <property type="project" value="UniProtKB-SubCell"/>
</dbReference>
<evidence type="ECO:0000313" key="11">
    <source>
        <dbReference type="EMBL" id="KAJ7384829.1"/>
    </source>
</evidence>
<gene>
    <name evidence="11" type="primary">CEP44</name>
    <name evidence="11" type="ORF">OS493_019506</name>
</gene>
<feature type="compositionally biased region" description="Polar residues" evidence="9">
    <location>
        <begin position="260"/>
        <end position="271"/>
    </location>
</feature>
<evidence type="ECO:0000313" key="12">
    <source>
        <dbReference type="Proteomes" id="UP001163046"/>
    </source>
</evidence>
<dbReference type="PANTHER" id="PTHR31477:SF1">
    <property type="entry name" value="CENTROSOMAL PROTEIN OF 44 KDA"/>
    <property type="match status" value="1"/>
</dbReference>
<evidence type="ECO:0000256" key="4">
    <source>
        <dbReference type="ARBA" id="ARBA00014053"/>
    </source>
</evidence>
<evidence type="ECO:0000256" key="8">
    <source>
        <dbReference type="ARBA" id="ARBA00046235"/>
    </source>
</evidence>
<feature type="region of interest" description="Disordered" evidence="9">
    <location>
        <begin position="125"/>
        <end position="146"/>
    </location>
</feature>
<keyword evidence="7" id="KW-0206">Cytoskeleton</keyword>
<dbReference type="AlphaFoldDB" id="A0A9W9ZPK2"/>
<dbReference type="PANTHER" id="PTHR31477">
    <property type="entry name" value="CENTROSOMAL PROTEIN OF 44 KDA"/>
    <property type="match status" value="1"/>
</dbReference>
<dbReference type="GO" id="GO:0007099">
    <property type="term" value="P:centriole replication"/>
    <property type="evidence" value="ECO:0007669"/>
    <property type="project" value="TreeGrafter"/>
</dbReference>
<keyword evidence="6" id="KW-0175">Coiled coil</keyword>
<reference evidence="11" key="1">
    <citation type="submission" date="2023-01" db="EMBL/GenBank/DDBJ databases">
        <title>Genome assembly of the deep-sea coral Lophelia pertusa.</title>
        <authorList>
            <person name="Herrera S."/>
            <person name="Cordes E."/>
        </authorList>
    </citation>
    <scope>NUCLEOTIDE SEQUENCE</scope>
    <source>
        <strain evidence="11">USNM1676648</strain>
        <tissue evidence="11">Polyp</tissue>
    </source>
</reference>
<evidence type="ECO:0000256" key="1">
    <source>
        <dbReference type="ARBA" id="ARBA00004114"/>
    </source>
</evidence>